<evidence type="ECO:0000313" key="3">
    <source>
        <dbReference type="EMBL" id="KAJ4457198.1"/>
    </source>
</evidence>
<feature type="compositionally biased region" description="Polar residues" evidence="2">
    <location>
        <begin position="106"/>
        <end position="115"/>
    </location>
</feature>
<gene>
    <name evidence="3" type="ORF">PAPYR_7364</name>
</gene>
<dbReference type="SUPFAM" id="SSF58038">
    <property type="entry name" value="SNARE fusion complex"/>
    <property type="match status" value="1"/>
</dbReference>
<keyword evidence="1" id="KW-0175">Coiled coil</keyword>
<keyword evidence="4" id="KW-1185">Reference proteome</keyword>
<dbReference type="Proteomes" id="UP001141327">
    <property type="component" value="Unassembled WGS sequence"/>
</dbReference>
<feature type="region of interest" description="Disordered" evidence="2">
    <location>
        <begin position="90"/>
        <end position="119"/>
    </location>
</feature>
<proteinExistence type="predicted"/>
<sequence length="174" mass="18930">MNSVAASDLSELETAYQSFRKNANEVELDLRGSRKVVDHQSAEHFTFLESLRGKLPTGDGRVTSWKEKIDQMEAMLHRLTERVQQYEAATRSGATGVRDSALGDGATSTGGSVCSATDPGYIPDSAKLAAGRNLVSRSEQSLQNSLRMIDEASRIGDQAADQLEHQTGQMERIA</sequence>
<feature type="coiled-coil region" evidence="1">
    <location>
        <begin position="62"/>
        <end position="89"/>
    </location>
</feature>
<organism evidence="3 4">
    <name type="scientific">Paratrimastix pyriformis</name>
    <dbReference type="NCBI Taxonomy" id="342808"/>
    <lineage>
        <taxon>Eukaryota</taxon>
        <taxon>Metamonada</taxon>
        <taxon>Preaxostyla</taxon>
        <taxon>Paratrimastigidae</taxon>
        <taxon>Paratrimastix</taxon>
    </lineage>
</organism>
<accession>A0ABQ8UD64</accession>
<dbReference type="EMBL" id="JAPMOS010000052">
    <property type="protein sequence ID" value="KAJ4457198.1"/>
    <property type="molecule type" value="Genomic_DNA"/>
</dbReference>
<evidence type="ECO:0000256" key="1">
    <source>
        <dbReference type="SAM" id="Coils"/>
    </source>
</evidence>
<evidence type="ECO:0000313" key="4">
    <source>
        <dbReference type="Proteomes" id="UP001141327"/>
    </source>
</evidence>
<dbReference type="Gene3D" id="1.20.5.110">
    <property type="match status" value="1"/>
</dbReference>
<protein>
    <submittedName>
        <fullName evidence="3">Uncharacterized protein</fullName>
    </submittedName>
</protein>
<reference evidence="3" key="1">
    <citation type="journal article" date="2022" name="bioRxiv">
        <title>Genomics of Preaxostyla Flagellates Illuminates Evolutionary Transitions and the Path Towards Mitochondrial Loss.</title>
        <authorList>
            <person name="Novak L.V.F."/>
            <person name="Treitli S.C."/>
            <person name="Pyrih J."/>
            <person name="Halakuc P."/>
            <person name="Pipaliya S.V."/>
            <person name="Vacek V."/>
            <person name="Brzon O."/>
            <person name="Soukal P."/>
            <person name="Eme L."/>
            <person name="Dacks J.B."/>
            <person name="Karnkowska A."/>
            <person name="Elias M."/>
            <person name="Hampl V."/>
        </authorList>
    </citation>
    <scope>NUCLEOTIDE SEQUENCE</scope>
    <source>
        <strain evidence="3">RCP-MX</strain>
    </source>
</reference>
<name>A0ABQ8UD64_9EUKA</name>
<evidence type="ECO:0000256" key="2">
    <source>
        <dbReference type="SAM" id="MobiDB-lite"/>
    </source>
</evidence>
<comment type="caution">
    <text evidence="3">The sequence shown here is derived from an EMBL/GenBank/DDBJ whole genome shotgun (WGS) entry which is preliminary data.</text>
</comment>